<comment type="caution">
    <text evidence="5">The sequence shown here is derived from an EMBL/GenBank/DDBJ whole genome shotgun (WGS) entry which is preliminary data.</text>
</comment>
<name>A0A7Y6QAB9_9HYPH</name>
<evidence type="ECO:0000256" key="1">
    <source>
        <dbReference type="ARBA" id="ARBA00003822"/>
    </source>
</evidence>
<dbReference type="GO" id="GO:0042450">
    <property type="term" value="P:L-arginine biosynthetic process via ornithine"/>
    <property type="evidence" value="ECO:0007669"/>
    <property type="project" value="TreeGrafter"/>
</dbReference>
<reference evidence="5 6" key="1">
    <citation type="submission" date="2020-06" db="EMBL/GenBank/DDBJ databases">
        <authorList>
            <person name="Grouzdev D.S."/>
        </authorList>
    </citation>
    <scope>NUCLEOTIDE SEQUENCE [LARGE SCALE GENOMIC DNA]</scope>
    <source>
        <strain evidence="5 6">HO-A22</strain>
    </source>
</reference>
<feature type="region of interest" description="Disordered" evidence="3">
    <location>
        <begin position="286"/>
        <end position="313"/>
    </location>
</feature>
<dbReference type="PANTHER" id="PTHR45753:SF2">
    <property type="entry name" value="ORNITHINE CARBAMOYLTRANSFERASE"/>
    <property type="match status" value="1"/>
</dbReference>
<evidence type="ECO:0000256" key="3">
    <source>
        <dbReference type="SAM" id="MobiDB-lite"/>
    </source>
</evidence>
<dbReference type="InterPro" id="IPR006132">
    <property type="entry name" value="Asp/Orn_carbamoyltranf_P-bd"/>
</dbReference>
<evidence type="ECO:0000256" key="2">
    <source>
        <dbReference type="ARBA" id="ARBA00022679"/>
    </source>
</evidence>
<keyword evidence="6" id="KW-1185">Reference proteome</keyword>
<comment type="function">
    <text evidence="1">Reversibly catalyzes the transfer of the carbamoyl group from carbamoyl phosphate (CP) to the N(epsilon) atom of ornithine (ORN) to produce L-citrulline.</text>
</comment>
<dbReference type="SUPFAM" id="SSF53671">
    <property type="entry name" value="Aspartate/ornithine carbamoyltransferase"/>
    <property type="match status" value="1"/>
</dbReference>
<sequence>MSINLHGRSVLSVEVLDPGELRFPVQMGGDLKVANRSGSERPHLFQNRLAFLHGHELPFIRAAFELAAHDQGAHVVGIGPDQSANAAPDEIRQMAALFGRIFDAIVCCGLADDLMTALAQRAGIPLFNALSQQYDPCQLVADFQTMRELTHKHLSDLALAVVGNGRLGGARTLAIGAAKVGMNFRLVSPKELWPDQQFMDASNPKHGKTVAGVPCWKTLQLACLMRTSFTPVAGFATGRIKPAMTTRLHSSRRLASERRRLRRPANRIASSCASCLISSVIMRTSQQTTKSARWTHPEAKRSHPRKNGSRPEPGAENCLDMFEFLLKYAVRNQFVVGTPGGNNASTSLNYRNHGVFFAGWRCLGCRPQVSDDARSPRD</sequence>
<protein>
    <recommendedName>
        <fullName evidence="4">Aspartate/ornithine carbamoyltransferase carbamoyl-P binding domain-containing protein</fullName>
    </recommendedName>
</protein>
<proteinExistence type="predicted"/>
<dbReference type="Pfam" id="PF02729">
    <property type="entry name" value="OTCace_N"/>
    <property type="match status" value="1"/>
</dbReference>
<keyword evidence="2" id="KW-0808">Transferase</keyword>
<evidence type="ECO:0000259" key="4">
    <source>
        <dbReference type="Pfam" id="PF02729"/>
    </source>
</evidence>
<dbReference type="InterPro" id="IPR036901">
    <property type="entry name" value="Asp/Orn_carbamoylTrfase_sf"/>
</dbReference>
<dbReference type="Proteomes" id="UP000520198">
    <property type="component" value="Unassembled WGS sequence"/>
</dbReference>
<dbReference type="AlphaFoldDB" id="A0A7Y6QAB9"/>
<dbReference type="PANTHER" id="PTHR45753">
    <property type="entry name" value="ORNITHINE CARBAMOYLTRANSFERASE, MITOCHONDRIAL"/>
    <property type="match status" value="1"/>
</dbReference>
<gene>
    <name evidence="5" type="ORF">HT585_23995</name>
</gene>
<evidence type="ECO:0000313" key="6">
    <source>
        <dbReference type="Proteomes" id="UP000520198"/>
    </source>
</evidence>
<dbReference type="EMBL" id="JABWDU010000007">
    <property type="protein sequence ID" value="NVD41934.1"/>
    <property type="molecule type" value="Genomic_DNA"/>
</dbReference>
<dbReference type="GO" id="GO:0004585">
    <property type="term" value="F:ornithine carbamoyltransferase activity"/>
    <property type="evidence" value="ECO:0007669"/>
    <property type="project" value="TreeGrafter"/>
</dbReference>
<feature type="domain" description="Aspartate/ornithine carbamoyltransferase carbamoyl-P binding" evidence="4">
    <location>
        <begin position="8"/>
        <end position="148"/>
    </location>
</feature>
<dbReference type="Gene3D" id="3.40.50.1370">
    <property type="entry name" value="Aspartate/ornithine carbamoyltransferase"/>
    <property type="match status" value="2"/>
</dbReference>
<organism evidence="5 6">
    <name type="scientific">Ensifer oleiphilus</name>
    <dbReference type="NCBI Taxonomy" id="2742698"/>
    <lineage>
        <taxon>Bacteria</taxon>
        <taxon>Pseudomonadati</taxon>
        <taxon>Pseudomonadota</taxon>
        <taxon>Alphaproteobacteria</taxon>
        <taxon>Hyphomicrobiales</taxon>
        <taxon>Rhizobiaceae</taxon>
        <taxon>Sinorhizobium/Ensifer group</taxon>
        <taxon>Ensifer</taxon>
    </lineage>
</organism>
<dbReference type="GO" id="GO:0019240">
    <property type="term" value="P:citrulline biosynthetic process"/>
    <property type="evidence" value="ECO:0007669"/>
    <property type="project" value="TreeGrafter"/>
</dbReference>
<evidence type="ECO:0000313" key="5">
    <source>
        <dbReference type="EMBL" id="NVD41934.1"/>
    </source>
</evidence>
<dbReference type="GO" id="GO:0016597">
    <property type="term" value="F:amino acid binding"/>
    <property type="evidence" value="ECO:0007669"/>
    <property type="project" value="InterPro"/>
</dbReference>
<accession>A0A7Y6QAB9</accession>